<organism evidence="2 3">
    <name type="scientific">Arthrobacter jiangjiafuii</name>
    <dbReference type="NCBI Taxonomy" id="2817475"/>
    <lineage>
        <taxon>Bacteria</taxon>
        <taxon>Bacillati</taxon>
        <taxon>Actinomycetota</taxon>
        <taxon>Actinomycetes</taxon>
        <taxon>Micrococcales</taxon>
        <taxon>Micrococcaceae</taxon>
        <taxon>Arthrobacter</taxon>
    </lineage>
</organism>
<keyword evidence="3" id="KW-1185">Reference proteome</keyword>
<proteinExistence type="predicted"/>
<dbReference type="Proteomes" id="UP000676885">
    <property type="component" value="Chromosome"/>
</dbReference>
<dbReference type="RefSeq" id="WP_210229990.1">
    <property type="nucleotide sequence ID" value="NZ_CP076022.1"/>
</dbReference>
<feature type="region of interest" description="Disordered" evidence="1">
    <location>
        <begin position="24"/>
        <end position="129"/>
    </location>
</feature>
<dbReference type="KEGG" id="ajg:KKR91_03755"/>
<feature type="compositionally biased region" description="Low complexity" evidence="1">
    <location>
        <begin position="24"/>
        <end position="51"/>
    </location>
</feature>
<protein>
    <submittedName>
        <fullName evidence="2">Uncharacterized protein</fullName>
    </submittedName>
</protein>
<feature type="compositionally biased region" description="Low complexity" evidence="1">
    <location>
        <begin position="60"/>
        <end position="70"/>
    </location>
</feature>
<evidence type="ECO:0000313" key="3">
    <source>
        <dbReference type="Proteomes" id="UP000676885"/>
    </source>
</evidence>
<accession>A0A975M6C3</accession>
<feature type="compositionally biased region" description="Pro residues" evidence="1">
    <location>
        <begin position="71"/>
        <end position="82"/>
    </location>
</feature>
<dbReference type="AlphaFoldDB" id="A0A975M6C3"/>
<gene>
    <name evidence="2" type="ORF">KKR91_03755</name>
</gene>
<sequence length="318" mass="32498">MAINRSPGARTDFPFLTRRVKPAAASAAAAPAVHSAVRPAAPAPAVAAPPATSTPPSSPPSLSLGLSRPTTPRPGTQPPPPAATTSSSVPSLSLGLSPAAEASASRAAAPATGNSNAPGGTRAGGPARSANPAARLFAAPEIDEVRTLDEKAPLVRLSPLQSAIGSLLVTGTRAVVWEATDLTTGARTADRTDITGTEVQTSGNRQLLDYVEKVAVVPLRHIGELRRALFIPQPGTTMLVEIYDGGSVAVPFETTDPASPGGSAGSAQPLMQVLSLLRVGNQVELRAEPLPAGLEPREIWAEFGFSMTESVSASLRRN</sequence>
<dbReference type="EMBL" id="CP076022">
    <property type="protein sequence ID" value="QWC10750.1"/>
    <property type="molecule type" value="Genomic_DNA"/>
</dbReference>
<name>A0A975M6C3_9MICC</name>
<feature type="compositionally biased region" description="Low complexity" evidence="1">
    <location>
        <begin position="83"/>
        <end position="129"/>
    </location>
</feature>
<evidence type="ECO:0000256" key="1">
    <source>
        <dbReference type="SAM" id="MobiDB-lite"/>
    </source>
</evidence>
<evidence type="ECO:0000313" key="2">
    <source>
        <dbReference type="EMBL" id="QWC10750.1"/>
    </source>
</evidence>
<reference evidence="2 3" key="1">
    <citation type="submission" date="2021-05" db="EMBL/GenBank/DDBJ databases">
        <title>Novel species in genus Arthrobacter.</title>
        <authorList>
            <person name="Zhang G."/>
        </authorList>
    </citation>
    <scope>NUCLEOTIDE SEQUENCE [LARGE SCALE GENOMIC DNA]</scope>
    <source>
        <strain evidence="3">zg-ZUI227</strain>
    </source>
</reference>